<organism evidence="3 6">
    <name type="scientific">Paraburkholderia ginsengiterrae</name>
    <dbReference type="NCBI Taxonomy" id="1462993"/>
    <lineage>
        <taxon>Bacteria</taxon>
        <taxon>Pseudomonadati</taxon>
        <taxon>Pseudomonadota</taxon>
        <taxon>Betaproteobacteria</taxon>
        <taxon>Burkholderiales</taxon>
        <taxon>Burkholderiaceae</taxon>
        <taxon>Paraburkholderia</taxon>
    </lineage>
</organism>
<evidence type="ECO:0000313" key="4">
    <source>
        <dbReference type="EMBL" id="OAJ63021.1"/>
    </source>
</evidence>
<evidence type="ECO:0000256" key="1">
    <source>
        <dbReference type="SAM" id="SignalP"/>
    </source>
</evidence>
<evidence type="ECO:0000259" key="2">
    <source>
        <dbReference type="Pfam" id="PF07007"/>
    </source>
</evidence>
<sequence length="162" mass="18414">MMRATSLFAALFLTAQAAYPSTSIYGSTFDYKKAQPASVYFSGKSPVEIASYCKNESLGTMDLSACAQFGYEGVVKTLNKKVAEIEKATKRYDLEHRANGEPEALPFFEKAQANWQLYRDNNCYSEVYQVGQASLHFVYFWDCMTRMTKNRFDELTKPHAND</sequence>
<dbReference type="Proteomes" id="UP000077961">
    <property type="component" value="Unassembled WGS sequence"/>
</dbReference>
<dbReference type="OrthoDB" id="9114478at2"/>
<evidence type="ECO:0000313" key="6">
    <source>
        <dbReference type="Proteomes" id="UP000078116"/>
    </source>
</evidence>
<dbReference type="EMBL" id="LXKA01000176">
    <property type="protein sequence ID" value="OAJ62351.1"/>
    <property type="molecule type" value="Genomic_DNA"/>
</dbReference>
<name>A0A1A9NB11_9BURK</name>
<dbReference type="AlphaFoldDB" id="A0A1A9NB11"/>
<evidence type="ECO:0000313" key="5">
    <source>
        <dbReference type="Proteomes" id="UP000077961"/>
    </source>
</evidence>
<keyword evidence="1" id="KW-0732">Signal</keyword>
<feature type="domain" description="Lysozyme inhibitor LprI-like N-terminal" evidence="2">
    <location>
        <begin position="53"/>
        <end position="155"/>
    </location>
</feature>
<comment type="caution">
    <text evidence="3">The sequence shown here is derived from an EMBL/GenBank/DDBJ whole genome shotgun (WGS) entry which is preliminary data.</text>
</comment>
<dbReference type="Pfam" id="PF07007">
    <property type="entry name" value="LprI"/>
    <property type="match status" value="1"/>
</dbReference>
<dbReference type="InterPro" id="IPR009739">
    <property type="entry name" value="LprI-like_N"/>
</dbReference>
<keyword evidence="5" id="KW-1185">Reference proteome</keyword>
<gene>
    <name evidence="4" type="ORF">A6V36_19450</name>
    <name evidence="3" type="ORF">A6V37_23295</name>
</gene>
<dbReference type="STRING" id="1462993.A6V36_19450"/>
<dbReference type="RefSeq" id="WP_064265329.1">
    <property type="nucleotide sequence ID" value="NZ_LXJZ01000030.1"/>
</dbReference>
<dbReference type="EMBL" id="LXJZ01000030">
    <property type="protein sequence ID" value="OAJ63021.1"/>
    <property type="molecule type" value="Genomic_DNA"/>
</dbReference>
<accession>A0A1A9NB11</accession>
<reference evidence="5 6" key="1">
    <citation type="submission" date="2016-04" db="EMBL/GenBank/DDBJ databases">
        <title>Reclassification of Paraburkholderia panaciterrae (Farh et al. 2015) Dobritsa &amp; Samadpour 2016 as a later homotypic synonym of Paraburkholderia ginsengiterrae (Farh et al. 2015) Dobritsa &amp; Samadpour 2016.</title>
        <authorList>
            <person name="Dobritsa A.P."/>
            <person name="Kutumbaka K."/>
            <person name="Samadpour M."/>
        </authorList>
    </citation>
    <scope>NUCLEOTIDE SEQUENCE [LARGE SCALE GENOMIC DNA]</scope>
    <source>
        <strain evidence="3 6">DCY85</strain>
        <strain evidence="4 5">DCY85-1</strain>
    </source>
</reference>
<protein>
    <recommendedName>
        <fullName evidence="2">Lysozyme inhibitor LprI-like N-terminal domain-containing protein</fullName>
    </recommendedName>
</protein>
<dbReference type="Proteomes" id="UP000078116">
    <property type="component" value="Unassembled WGS sequence"/>
</dbReference>
<proteinExistence type="predicted"/>
<feature type="chain" id="PRO_5008393808" description="Lysozyme inhibitor LprI-like N-terminal domain-containing protein" evidence="1">
    <location>
        <begin position="18"/>
        <end position="162"/>
    </location>
</feature>
<evidence type="ECO:0000313" key="3">
    <source>
        <dbReference type="EMBL" id="OAJ62351.1"/>
    </source>
</evidence>
<feature type="signal peptide" evidence="1">
    <location>
        <begin position="1"/>
        <end position="17"/>
    </location>
</feature>
<dbReference type="Gene3D" id="1.20.1270.180">
    <property type="match status" value="1"/>
</dbReference>